<dbReference type="SUPFAM" id="SSF54909">
    <property type="entry name" value="Dimeric alpha+beta barrel"/>
    <property type="match status" value="1"/>
</dbReference>
<dbReference type="RefSeq" id="WP_163608293.1">
    <property type="nucleotide sequence ID" value="NZ_JAABOO010000004.1"/>
</dbReference>
<protein>
    <submittedName>
        <fullName evidence="2">DUF1330 domain-containing protein</fullName>
    </submittedName>
</protein>
<dbReference type="Gene3D" id="3.30.70.100">
    <property type="match status" value="1"/>
</dbReference>
<feature type="domain" description="DUF1330" evidence="1">
    <location>
        <begin position="2"/>
        <end position="94"/>
    </location>
</feature>
<sequence>MKAYMLAFVRVNDLETFNREYIEKAVPIVERHGGITVAVDENPSTIEGTVPGGRVVIVEFDSKQAAENFYNDPDYQPIKAWRQQVSESDSIIFEKGF</sequence>
<evidence type="ECO:0000313" key="2">
    <source>
        <dbReference type="EMBL" id="NER14990.1"/>
    </source>
</evidence>
<accession>A0A6P0UR57</accession>
<dbReference type="InterPro" id="IPR011008">
    <property type="entry name" value="Dimeric_a/b-barrel"/>
</dbReference>
<gene>
    <name evidence="2" type="ORF">GWK08_16160</name>
</gene>
<reference evidence="2 3" key="1">
    <citation type="submission" date="2020-01" db="EMBL/GenBank/DDBJ databases">
        <title>Leptobacterium flavescens.</title>
        <authorList>
            <person name="Wang G."/>
        </authorList>
    </citation>
    <scope>NUCLEOTIDE SEQUENCE [LARGE SCALE GENOMIC DNA]</scope>
    <source>
        <strain evidence="2 3">KCTC 22160</strain>
    </source>
</reference>
<comment type="caution">
    <text evidence="2">The sequence shown here is derived from an EMBL/GenBank/DDBJ whole genome shotgun (WGS) entry which is preliminary data.</text>
</comment>
<proteinExistence type="predicted"/>
<organism evidence="2 3">
    <name type="scientific">Leptobacterium flavescens</name>
    <dbReference type="NCBI Taxonomy" id="472055"/>
    <lineage>
        <taxon>Bacteria</taxon>
        <taxon>Pseudomonadati</taxon>
        <taxon>Bacteroidota</taxon>
        <taxon>Flavobacteriia</taxon>
        <taxon>Flavobacteriales</taxon>
        <taxon>Flavobacteriaceae</taxon>
        <taxon>Leptobacterium</taxon>
    </lineage>
</organism>
<name>A0A6P0UR57_9FLAO</name>
<dbReference type="PANTHER" id="PTHR41521:SF4">
    <property type="entry name" value="BLR0684 PROTEIN"/>
    <property type="match status" value="1"/>
</dbReference>
<dbReference type="EMBL" id="JAABOO010000004">
    <property type="protein sequence ID" value="NER14990.1"/>
    <property type="molecule type" value="Genomic_DNA"/>
</dbReference>
<evidence type="ECO:0000259" key="1">
    <source>
        <dbReference type="Pfam" id="PF07045"/>
    </source>
</evidence>
<dbReference type="Pfam" id="PF07045">
    <property type="entry name" value="DUF1330"/>
    <property type="match status" value="1"/>
</dbReference>
<evidence type="ECO:0000313" key="3">
    <source>
        <dbReference type="Proteomes" id="UP000468581"/>
    </source>
</evidence>
<dbReference type="InterPro" id="IPR010753">
    <property type="entry name" value="DUF1330"/>
</dbReference>
<keyword evidence="3" id="KW-1185">Reference proteome</keyword>
<dbReference type="PANTHER" id="PTHR41521">
    <property type="match status" value="1"/>
</dbReference>
<dbReference type="AlphaFoldDB" id="A0A6P0UR57"/>
<dbReference type="Proteomes" id="UP000468581">
    <property type="component" value="Unassembled WGS sequence"/>
</dbReference>